<reference evidence="4 5" key="1">
    <citation type="submission" date="2021-12" db="EMBL/GenBank/DDBJ databases">
        <title>Genome seq of p7.</title>
        <authorList>
            <person name="Seo T."/>
        </authorList>
    </citation>
    <scope>NUCLEOTIDE SEQUENCE [LARGE SCALE GENOMIC DNA]</scope>
    <source>
        <strain evidence="4 5">P7</strain>
    </source>
</reference>
<accession>A0ABS8XDC2</accession>
<evidence type="ECO:0000259" key="3">
    <source>
        <dbReference type="PROSITE" id="PS51820"/>
    </source>
</evidence>
<evidence type="ECO:0000313" key="5">
    <source>
        <dbReference type="Proteomes" id="UP001201463"/>
    </source>
</evidence>
<keyword evidence="2" id="KW-0812">Transmembrane</keyword>
<keyword evidence="2" id="KW-0472">Membrane</keyword>
<feature type="transmembrane region" description="Helical" evidence="2">
    <location>
        <begin position="21"/>
        <end position="41"/>
    </location>
</feature>
<dbReference type="SUPFAM" id="SSF56988">
    <property type="entry name" value="Anthrax protective antigen"/>
    <property type="match status" value="1"/>
</dbReference>
<feature type="compositionally biased region" description="Pro residues" evidence="1">
    <location>
        <begin position="68"/>
        <end position="93"/>
    </location>
</feature>
<comment type="caution">
    <text evidence="4">The sequence shown here is derived from an EMBL/GenBank/DDBJ whole genome shotgun (WGS) entry which is preliminary data.</text>
</comment>
<sequence>MNFATPADMAALPWRRRGFSGYGLVVTVLVHLLILAAVLSWRSRMPPPPSPRILDVSLISPKERPRPPEPPPLAPKPEFQPPSLPAIPEPPPITVVEIPRPAPAAQPVVAPPVAGPGPGPTAAPAAASPASAAVAAPAGSAVGSTRLAEACADAPDRMMVAQVYKLSSRATSVKEMDRRKPVGTLCLAQLDIAPRHMGLGLPGLDFSEWFGLDIRFTIDMPVDAERDFVLLCDDGGILYVDDKEVVNADGLHGVDAVMGTVFLTKGIHHLRVRYYQGPGDGALMLGWKKVGAPTSETRPIPRRLMGRPPAAATATS</sequence>
<protein>
    <submittedName>
        <fullName evidence="4">PA14 domain-containing protein</fullName>
    </submittedName>
</protein>
<feature type="domain" description="PA14" evidence="3">
    <location>
        <begin position="163"/>
        <end position="302"/>
    </location>
</feature>
<keyword evidence="5" id="KW-1185">Reference proteome</keyword>
<feature type="region of interest" description="Disordered" evidence="1">
    <location>
        <begin position="60"/>
        <end position="97"/>
    </location>
</feature>
<feature type="region of interest" description="Disordered" evidence="1">
    <location>
        <begin position="297"/>
        <end position="316"/>
    </location>
</feature>
<organism evidence="4 5">
    <name type="scientific">Pelomonas caseinilytica</name>
    <dbReference type="NCBI Taxonomy" id="2906763"/>
    <lineage>
        <taxon>Bacteria</taxon>
        <taxon>Pseudomonadati</taxon>
        <taxon>Pseudomonadota</taxon>
        <taxon>Betaproteobacteria</taxon>
        <taxon>Burkholderiales</taxon>
        <taxon>Sphaerotilaceae</taxon>
        <taxon>Roseateles</taxon>
    </lineage>
</organism>
<gene>
    <name evidence="4" type="ORF">LXT12_06735</name>
</gene>
<evidence type="ECO:0000256" key="1">
    <source>
        <dbReference type="SAM" id="MobiDB-lite"/>
    </source>
</evidence>
<dbReference type="EMBL" id="JAJTWT010000002">
    <property type="protein sequence ID" value="MCE4536943.1"/>
    <property type="molecule type" value="Genomic_DNA"/>
</dbReference>
<dbReference type="RefSeq" id="WP_233390654.1">
    <property type="nucleotide sequence ID" value="NZ_JAJTWT010000002.1"/>
</dbReference>
<dbReference type="Proteomes" id="UP001201463">
    <property type="component" value="Unassembled WGS sequence"/>
</dbReference>
<evidence type="ECO:0000256" key="2">
    <source>
        <dbReference type="SAM" id="Phobius"/>
    </source>
</evidence>
<dbReference type="Pfam" id="PF07691">
    <property type="entry name" value="PA14"/>
    <property type="match status" value="1"/>
</dbReference>
<dbReference type="InterPro" id="IPR037524">
    <property type="entry name" value="PA14/GLEYA"/>
</dbReference>
<dbReference type="PROSITE" id="PS51820">
    <property type="entry name" value="PA14"/>
    <property type="match status" value="1"/>
</dbReference>
<keyword evidence="2" id="KW-1133">Transmembrane helix</keyword>
<name>A0ABS8XDC2_9BURK</name>
<proteinExistence type="predicted"/>
<dbReference type="InterPro" id="IPR011658">
    <property type="entry name" value="PA14_dom"/>
</dbReference>
<evidence type="ECO:0000313" key="4">
    <source>
        <dbReference type="EMBL" id="MCE4536943.1"/>
    </source>
</evidence>